<dbReference type="Proteomes" id="UP000886520">
    <property type="component" value="Chromosome 23"/>
</dbReference>
<comment type="similarity">
    <text evidence="2">Belongs to the PPR family. PCMP-E subfamily.</text>
</comment>
<sequence length="843" mass="93628">MGRFHVMSPPLRSQWGNLFCRQITGDAFVSSLEAWAVDNNVKDVPSVMERGWYDLGAYFSCVLQKTIRNKDLKYGRRTHAIISLIGFETVDLLGSLLIQMFASGGSLTEADQVFRRLPRAGCLSLCAIICSYTKFGQAIQAIILFFRACQSAMEQDGHTIAAVLKACSILAALPEGKAIHGYILEQGFDADVFIINCLVSLYAQCGCLEDAYRLFERYSRLELVTWSVLIGQYTKLGRGHEALQLYLQMLRQGLRPDNVIFTIVFNACASVTSITQGMLVHDQFIQNGLRPDCPFENSLVDMYAKCGSLEDARHTFLNSQHRDVVACSSMMNGFTQHGRPQEALELFWEMQKEGVQPNCFTLACALKACSDSGDLWQAKLIHAHIVCSCNDVDNFVRSTLVNLYSKCGSIEDAHNVFAKLATRRSVDWSMMISGSAIQKHGQETVHVADLMQEEGLNLDRISFTDMLKACTRSMIGEAKLIHSQIIESGFECEKFVGASLIDTYSRCGILEDARRVFNQLSGKDVVIWGIMMTGYLESGLSQEVLNLMRALQEGGVVEPNHIIMVSALKACSILVALDEGRLIHCAALETGCELDVYVGSSLINMYSKCGSLLDACRMFERLPEKNAVIWTAMIGGCAHHNEYKLALQYFEGMQRAGLKPDEQAFMCLLTACNHVGLADACHLHLVSMADEFGIAPTLDHLNCVADVLGRAGRVKEAKDLLETKTKAENMVGWMSLLSHSQTHGNIKEAQRCSEHITAFDRKHAAGYTLMSKVYATAGMQENSEMFLALKAIANAWKKPGEAFIELDSKVHGFTVGMRTSPEIREKLQRLHVHMQARGYNNLC</sequence>
<proteinExistence type="inferred from homology"/>
<evidence type="ECO:0000256" key="2">
    <source>
        <dbReference type="ARBA" id="ARBA00061659"/>
    </source>
</evidence>
<dbReference type="AlphaFoldDB" id="A0A9D4U647"/>
<dbReference type="FunFam" id="1.25.40.10:FF:000158">
    <property type="entry name" value="pentatricopeptide repeat-containing protein At2g33680"/>
    <property type="match status" value="1"/>
</dbReference>
<keyword evidence="5" id="KW-1185">Reference proteome</keyword>
<accession>A0A9D4U647</accession>
<dbReference type="PANTHER" id="PTHR47926">
    <property type="entry name" value="PENTATRICOPEPTIDE REPEAT-CONTAINING PROTEIN"/>
    <property type="match status" value="1"/>
</dbReference>
<dbReference type="GO" id="GO:0048731">
    <property type="term" value="P:system development"/>
    <property type="evidence" value="ECO:0007669"/>
    <property type="project" value="UniProtKB-ARBA"/>
</dbReference>
<dbReference type="SUPFAM" id="SSF48452">
    <property type="entry name" value="TPR-like"/>
    <property type="match status" value="1"/>
</dbReference>
<dbReference type="OrthoDB" id="185373at2759"/>
<evidence type="ECO:0008006" key="6">
    <source>
        <dbReference type="Google" id="ProtNLM"/>
    </source>
</evidence>
<reference evidence="4" key="1">
    <citation type="submission" date="2021-01" db="EMBL/GenBank/DDBJ databases">
        <title>Adiantum capillus-veneris genome.</title>
        <authorList>
            <person name="Fang Y."/>
            <person name="Liao Q."/>
        </authorList>
    </citation>
    <scope>NUCLEOTIDE SEQUENCE</scope>
    <source>
        <strain evidence="4">H3</strain>
        <tissue evidence="4">Leaf</tissue>
    </source>
</reference>
<dbReference type="PROSITE" id="PS51375">
    <property type="entry name" value="PPR"/>
    <property type="match status" value="4"/>
</dbReference>
<comment type="caution">
    <text evidence="4">The sequence shown here is derived from an EMBL/GenBank/DDBJ whole genome shotgun (WGS) entry which is preliminary data.</text>
</comment>
<evidence type="ECO:0000256" key="1">
    <source>
        <dbReference type="ARBA" id="ARBA00022737"/>
    </source>
</evidence>
<evidence type="ECO:0000313" key="5">
    <source>
        <dbReference type="Proteomes" id="UP000886520"/>
    </source>
</evidence>
<dbReference type="FunFam" id="1.25.40.10:FF:000073">
    <property type="entry name" value="Pentatricopeptide repeat-containing protein chloroplastic"/>
    <property type="match status" value="1"/>
</dbReference>
<feature type="repeat" description="PPR" evidence="3">
    <location>
        <begin position="323"/>
        <end position="357"/>
    </location>
</feature>
<dbReference type="Gene3D" id="1.25.40.10">
    <property type="entry name" value="Tetratricopeptide repeat domain"/>
    <property type="match status" value="7"/>
</dbReference>
<dbReference type="InterPro" id="IPR046960">
    <property type="entry name" value="PPR_At4g14850-like_plant"/>
</dbReference>
<dbReference type="FunFam" id="1.25.40.10:FF:000285">
    <property type="entry name" value="Pentatricopeptide repeat-containing protein, chloroplastic"/>
    <property type="match status" value="1"/>
</dbReference>
<evidence type="ECO:0000313" key="4">
    <source>
        <dbReference type="EMBL" id="KAI5061722.1"/>
    </source>
</evidence>
<evidence type="ECO:0000256" key="3">
    <source>
        <dbReference type="PROSITE-ProRule" id="PRU00708"/>
    </source>
</evidence>
<dbReference type="Pfam" id="PF01535">
    <property type="entry name" value="PPR"/>
    <property type="match status" value="5"/>
</dbReference>
<dbReference type="Pfam" id="PF13041">
    <property type="entry name" value="PPR_2"/>
    <property type="match status" value="3"/>
</dbReference>
<dbReference type="NCBIfam" id="TIGR00756">
    <property type="entry name" value="PPR"/>
    <property type="match status" value="3"/>
</dbReference>
<name>A0A9D4U647_ADICA</name>
<dbReference type="InterPro" id="IPR002885">
    <property type="entry name" value="PPR_rpt"/>
</dbReference>
<feature type="repeat" description="PPR" evidence="3">
    <location>
        <begin position="626"/>
        <end position="660"/>
    </location>
</feature>
<gene>
    <name evidence="4" type="ORF">GOP47_0024227</name>
</gene>
<keyword evidence="1" id="KW-0677">Repeat</keyword>
<feature type="repeat" description="PPR" evidence="3">
    <location>
        <begin position="524"/>
        <end position="558"/>
    </location>
</feature>
<dbReference type="FunFam" id="1.25.40.10:FF:000361">
    <property type="entry name" value="Pentatricopeptide repeat-containing protein chloroplastic"/>
    <property type="match status" value="1"/>
</dbReference>
<dbReference type="EMBL" id="JABFUD020000023">
    <property type="protein sequence ID" value="KAI5061722.1"/>
    <property type="molecule type" value="Genomic_DNA"/>
</dbReference>
<feature type="repeat" description="PPR" evidence="3">
    <location>
        <begin position="222"/>
        <end position="256"/>
    </location>
</feature>
<dbReference type="GO" id="GO:0003723">
    <property type="term" value="F:RNA binding"/>
    <property type="evidence" value="ECO:0007669"/>
    <property type="project" value="InterPro"/>
</dbReference>
<dbReference type="InterPro" id="IPR011990">
    <property type="entry name" value="TPR-like_helical_dom_sf"/>
</dbReference>
<protein>
    <recommendedName>
        <fullName evidence="6">Pentatricopeptide repeat-containing protein</fullName>
    </recommendedName>
</protein>
<dbReference type="GO" id="GO:0009451">
    <property type="term" value="P:RNA modification"/>
    <property type="evidence" value="ECO:0007669"/>
    <property type="project" value="InterPro"/>
</dbReference>
<dbReference type="PANTHER" id="PTHR47926:SF533">
    <property type="entry name" value="DYW DOMAIN-CONTAINING PROTEIN"/>
    <property type="match status" value="1"/>
</dbReference>
<organism evidence="4 5">
    <name type="scientific">Adiantum capillus-veneris</name>
    <name type="common">Maidenhair fern</name>
    <dbReference type="NCBI Taxonomy" id="13818"/>
    <lineage>
        <taxon>Eukaryota</taxon>
        <taxon>Viridiplantae</taxon>
        <taxon>Streptophyta</taxon>
        <taxon>Embryophyta</taxon>
        <taxon>Tracheophyta</taxon>
        <taxon>Polypodiopsida</taxon>
        <taxon>Polypodiidae</taxon>
        <taxon>Polypodiales</taxon>
        <taxon>Pteridineae</taxon>
        <taxon>Pteridaceae</taxon>
        <taxon>Vittarioideae</taxon>
        <taxon>Adiantum</taxon>
    </lineage>
</organism>